<feature type="transmembrane region" description="Helical" evidence="8">
    <location>
        <begin position="446"/>
        <end position="467"/>
    </location>
</feature>
<comment type="similarity">
    <text evidence="2">Belongs to the major facilitator superfamily.</text>
</comment>
<feature type="transmembrane region" description="Helical" evidence="8">
    <location>
        <begin position="354"/>
        <end position="374"/>
    </location>
</feature>
<accession>A0A5J5F4Q4</accession>
<dbReference type="PANTHER" id="PTHR23501">
    <property type="entry name" value="MAJOR FACILITATOR SUPERFAMILY"/>
    <property type="match status" value="1"/>
</dbReference>
<dbReference type="PANTHER" id="PTHR23501:SF107">
    <property type="entry name" value="TRANSPORTER, PUTATIVE (AFU_ORTHOLOGUE AFUA_7G04730)-RELATED"/>
    <property type="match status" value="1"/>
</dbReference>
<keyword evidence="5 8" id="KW-1133">Transmembrane helix</keyword>
<dbReference type="OrthoDB" id="4078873at2759"/>
<dbReference type="Gene3D" id="1.20.1250.20">
    <property type="entry name" value="MFS general substrate transporter like domains"/>
    <property type="match status" value="2"/>
</dbReference>
<dbReference type="SUPFAM" id="SSF103473">
    <property type="entry name" value="MFS general substrate transporter"/>
    <property type="match status" value="1"/>
</dbReference>
<dbReference type="EMBL" id="VXIS01000035">
    <property type="protein sequence ID" value="KAA8911471.1"/>
    <property type="molecule type" value="Genomic_DNA"/>
</dbReference>
<keyword evidence="10" id="KW-1185">Reference proteome</keyword>
<dbReference type="GO" id="GO:0005886">
    <property type="term" value="C:plasma membrane"/>
    <property type="evidence" value="ECO:0007669"/>
    <property type="project" value="TreeGrafter"/>
</dbReference>
<feature type="transmembrane region" description="Helical" evidence="8">
    <location>
        <begin position="394"/>
        <end position="413"/>
    </location>
</feature>
<feature type="transmembrane region" description="Helical" evidence="8">
    <location>
        <begin position="316"/>
        <end position="334"/>
    </location>
</feature>
<organism evidence="9 10">
    <name type="scientific">Sphaerosporella brunnea</name>
    <dbReference type="NCBI Taxonomy" id="1250544"/>
    <lineage>
        <taxon>Eukaryota</taxon>
        <taxon>Fungi</taxon>
        <taxon>Dikarya</taxon>
        <taxon>Ascomycota</taxon>
        <taxon>Pezizomycotina</taxon>
        <taxon>Pezizomycetes</taxon>
        <taxon>Pezizales</taxon>
        <taxon>Pyronemataceae</taxon>
        <taxon>Sphaerosporella</taxon>
    </lineage>
</organism>
<proteinExistence type="inferred from homology"/>
<comment type="subcellular location">
    <subcellularLocation>
        <location evidence="1">Membrane</location>
        <topology evidence="1">Multi-pass membrane protein</topology>
    </subcellularLocation>
</comment>
<dbReference type="InterPro" id="IPR011701">
    <property type="entry name" value="MFS"/>
</dbReference>
<feature type="transmembrane region" description="Helical" evidence="8">
    <location>
        <begin position="560"/>
        <end position="579"/>
    </location>
</feature>
<dbReference type="AlphaFoldDB" id="A0A5J5F4Q4"/>
<feature type="transmembrane region" description="Helical" evidence="8">
    <location>
        <begin position="142"/>
        <end position="159"/>
    </location>
</feature>
<dbReference type="InterPro" id="IPR036259">
    <property type="entry name" value="MFS_trans_sf"/>
</dbReference>
<reference evidence="9 10" key="1">
    <citation type="submission" date="2019-09" db="EMBL/GenBank/DDBJ databases">
        <title>Draft genome of the ectomycorrhizal ascomycete Sphaerosporella brunnea.</title>
        <authorList>
            <consortium name="DOE Joint Genome Institute"/>
            <person name="Benucci G.M."/>
            <person name="Marozzi G."/>
            <person name="Antonielli L."/>
            <person name="Sanchez S."/>
            <person name="Marco P."/>
            <person name="Wang X."/>
            <person name="Falini L.B."/>
            <person name="Barry K."/>
            <person name="Haridas S."/>
            <person name="Lipzen A."/>
            <person name="Labutti K."/>
            <person name="Grigoriev I.V."/>
            <person name="Murat C."/>
            <person name="Martin F."/>
            <person name="Albertini E."/>
            <person name="Donnini D."/>
            <person name="Bonito G."/>
        </authorList>
    </citation>
    <scope>NUCLEOTIDE SEQUENCE [LARGE SCALE GENOMIC DNA]</scope>
    <source>
        <strain evidence="9 10">Sb_GMNB300</strain>
    </source>
</reference>
<dbReference type="FunFam" id="1.20.1250.20:FF:000284">
    <property type="entry name" value="Siderophore iron transporter mirB"/>
    <property type="match status" value="1"/>
</dbReference>
<sequence>MPAFTPPAAGTLTTGLQAEKSAAVDPVSNAEIGAQQDEKSDDSGSDKAVIGDSELQHGVAKIEALASVWSKRDLYIAYIGIFLIFFMNSLQQQVTGNLTAYVTSAFAMHSLVSTIAIVSNIVGGVFKLPIAKLCDIWGRPEVFVIMLILTIIGLAMMASCKTVSVYAGAQVFYWVGFNGMSYVLNVFMADTSSIKNRALVFAFSTTPYIGTTFAGPALAQDFYQHSTWRWGHGVWTIIVPFFCLPFLTVVFRNQSKAKEAGLIKREKSNRTLAENISYYFWEFDVVGLALLSAGFVLVLLPMALANYQRNTWRSGTIIAMFVVGGLCLICFAIYEKFYSRKCFIPFELILDRTILGACALSATIFISFYCWDAYYSSYVQVVHNQSIENAGYIYNIYSIGSCFFAVIVGVIIKYTRRFKYITLCFGVPLYVLATGLMIHFRMSHVSIGYVVMCQIFIAFAGGVLVIAEQLAVMSTTKHQNVAAVLAVLGLCSSIGGGIGSAISGAIWTSTLPEELRKRLPDNIKSQYYEIYSSLPVQLSYAWGSREREAIISAYAATQRLMVIAATVVMAFSFIWVGVWRNIKLEQVKNTKGLVF</sequence>
<evidence type="ECO:0000256" key="4">
    <source>
        <dbReference type="ARBA" id="ARBA00022692"/>
    </source>
</evidence>
<gene>
    <name evidence="9" type="ORF">FN846DRAFT_426516</name>
</gene>
<keyword evidence="3" id="KW-0813">Transport</keyword>
<dbReference type="InParanoid" id="A0A5J5F4Q4"/>
<dbReference type="GO" id="GO:0022857">
    <property type="term" value="F:transmembrane transporter activity"/>
    <property type="evidence" value="ECO:0007669"/>
    <property type="project" value="InterPro"/>
</dbReference>
<keyword evidence="6 8" id="KW-0472">Membrane</keyword>
<feature type="transmembrane region" description="Helical" evidence="8">
    <location>
        <begin position="278"/>
        <end position="304"/>
    </location>
</feature>
<evidence type="ECO:0000256" key="2">
    <source>
        <dbReference type="ARBA" id="ARBA00008335"/>
    </source>
</evidence>
<comment type="caution">
    <text evidence="9">The sequence shown here is derived from an EMBL/GenBank/DDBJ whole genome shotgun (WGS) entry which is preliminary data.</text>
</comment>
<feature type="transmembrane region" description="Helical" evidence="8">
    <location>
        <begin position="75"/>
        <end position="94"/>
    </location>
</feature>
<name>A0A5J5F4Q4_9PEZI</name>
<feature type="transmembrane region" description="Helical" evidence="8">
    <location>
        <begin position="106"/>
        <end position="130"/>
    </location>
</feature>
<evidence type="ECO:0000313" key="10">
    <source>
        <dbReference type="Proteomes" id="UP000326924"/>
    </source>
</evidence>
<feature type="transmembrane region" description="Helical" evidence="8">
    <location>
        <begin position="420"/>
        <end position="440"/>
    </location>
</feature>
<feature type="transmembrane region" description="Helical" evidence="8">
    <location>
        <begin position="199"/>
        <end position="218"/>
    </location>
</feature>
<protein>
    <submittedName>
        <fullName evidence="9">Major facilitator superfamily domain-containing protein</fullName>
    </submittedName>
</protein>
<feature type="transmembrane region" description="Helical" evidence="8">
    <location>
        <begin position="165"/>
        <end position="187"/>
    </location>
</feature>
<feature type="transmembrane region" description="Helical" evidence="8">
    <location>
        <begin position="230"/>
        <end position="251"/>
    </location>
</feature>
<evidence type="ECO:0000256" key="1">
    <source>
        <dbReference type="ARBA" id="ARBA00004141"/>
    </source>
</evidence>
<dbReference type="FunCoup" id="A0A5J5F4Q4">
    <property type="interactions" value="42"/>
</dbReference>
<feature type="compositionally biased region" description="Basic and acidic residues" evidence="7">
    <location>
        <begin position="36"/>
        <end position="45"/>
    </location>
</feature>
<dbReference type="Pfam" id="PF07690">
    <property type="entry name" value="MFS_1"/>
    <property type="match status" value="1"/>
</dbReference>
<evidence type="ECO:0000256" key="5">
    <source>
        <dbReference type="ARBA" id="ARBA00022989"/>
    </source>
</evidence>
<evidence type="ECO:0000256" key="7">
    <source>
        <dbReference type="SAM" id="MobiDB-lite"/>
    </source>
</evidence>
<keyword evidence="4 8" id="KW-0812">Transmembrane</keyword>
<evidence type="ECO:0000256" key="6">
    <source>
        <dbReference type="ARBA" id="ARBA00023136"/>
    </source>
</evidence>
<feature type="transmembrane region" description="Helical" evidence="8">
    <location>
        <begin position="479"/>
        <end position="507"/>
    </location>
</feature>
<evidence type="ECO:0000256" key="3">
    <source>
        <dbReference type="ARBA" id="ARBA00022448"/>
    </source>
</evidence>
<evidence type="ECO:0000313" key="9">
    <source>
        <dbReference type="EMBL" id="KAA8911471.1"/>
    </source>
</evidence>
<feature type="region of interest" description="Disordered" evidence="7">
    <location>
        <begin position="21"/>
        <end position="47"/>
    </location>
</feature>
<dbReference type="Proteomes" id="UP000326924">
    <property type="component" value="Unassembled WGS sequence"/>
</dbReference>
<evidence type="ECO:0000256" key="8">
    <source>
        <dbReference type="SAM" id="Phobius"/>
    </source>
</evidence>